<evidence type="ECO:0000259" key="6">
    <source>
        <dbReference type="Pfam" id="PF05670"/>
    </source>
</evidence>
<evidence type="ECO:0000313" key="8">
    <source>
        <dbReference type="Proteomes" id="UP000196074"/>
    </source>
</evidence>
<dbReference type="GO" id="GO:1990112">
    <property type="term" value="C:RQC complex"/>
    <property type="evidence" value="ECO:0007669"/>
    <property type="project" value="TreeGrafter"/>
</dbReference>
<evidence type="ECO:0000256" key="3">
    <source>
        <dbReference type="ARBA" id="ARBA00022884"/>
    </source>
</evidence>
<dbReference type="InterPro" id="IPR043682">
    <property type="entry name" value="RqcH_bacterial"/>
</dbReference>
<dbReference type="HAMAP" id="MF_00844_B">
    <property type="entry name" value="RqcH_B"/>
    <property type="match status" value="1"/>
</dbReference>
<keyword evidence="4 5" id="KW-0648">Protein biosynthesis</keyword>
<dbReference type="Pfam" id="PF05833">
    <property type="entry name" value="NFACT_N"/>
    <property type="match status" value="1"/>
</dbReference>
<comment type="caution">
    <text evidence="7">The sequence shown here is derived from an EMBL/GenBank/DDBJ whole genome shotgun (WGS) entry which is preliminary data.</text>
</comment>
<evidence type="ECO:0000313" key="7">
    <source>
        <dbReference type="EMBL" id="OUQ11928.1"/>
    </source>
</evidence>
<dbReference type="InterPro" id="IPR008532">
    <property type="entry name" value="NFACT_RNA-bd"/>
</dbReference>
<dbReference type="RefSeq" id="WP_047241868.1">
    <property type="nucleotide sequence ID" value="NZ_CP144495.1"/>
</dbReference>
<dbReference type="Proteomes" id="UP000196074">
    <property type="component" value="Unassembled WGS sequence"/>
</dbReference>
<organism evidence="7 8">
    <name type="scientific">Enterococcus cecorum</name>
    <dbReference type="NCBI Taxonomy" id="44008"/>
    <lineage>
        <taxon>Bacteria</taxon>
        <taxon>Bacillati</taxon>
        <taxon>Bacillota</taxon>
        <taxon>Bacilli</taxon>
        <taxon>Lactobacillales</taxon>
        <taxon>Enterococcaceae</taxon>
        <taxon>Enterococcus</taxon>
    </lineage>
</organism>
<evidence type="ECO:0000256" key="5">
    <source>
        <dbReference type="HAMAP-Rule" id="MF_00844"/>
    </source>
</evidence>
<feature type="coiled-coil region" evidence="5">
    <location>
        <begin position="379"/>
        <end position="413"/>
    </location>
</feature>
<reference evidence="8" key="1">
    <citation type="submission" date="2017-04" db="EMBL/GenBank/DDBJ databases">
        <title>Function of individual gut microbiota members based on whole genome sequencing of pure cultures obtained from chicken caecum.</title>
        <authorList>
            <person name="Medvecky M."/>
            <person name="Cejkova D."/>
            <person name="Polansky O."/>
            <person name="Karasova D."/>
            <person name="Kubasova T."/>
            <person name="Cizek A."/>
            <person name="Rychlik I."/>
        </authorList>
    </citation>
    <scope>NUCLEOTIDE SEQUENCE [LARGE SCALE GENOMIC DNA]</scope>
    <source>
        <strain evidence="8">An144</strain>
    </source>
</reference>
<dbReference type="GO" id="GO:0043023">
    <property type="term" value="F:ribosomal large subunit binding"/>
    <property type="evidence" value="ECO:0007669"/>
    <property type="project" value="UniProtKB-UniRule"/>
</dbReference>
<dbReference type="Gene3D" id="2.30.310.10">
    <property type="entry name" value="ibrinogen binding protein from staphylococcus aureus domain"/>
    <property type="match status" value="1"/>
</dbReference>
<dbReference type="NCBIfam" id="NF038240">
    <property type="entry name" value="fibro_bind_EfbA"/>
    <property type="match status" value="1"/>
</dbReference>
<dbReference type="InterPro" id="IPR051608">
    <property type="entry name" value="RQC_Subunit_NEMF"/>
</dbReference>
<sequence>MSFDGIFTHLMVDELNQQLSGGRISKIHQPYENEIILTIRSQGKNHKLLISAHPSYARIQLTQTPYVNPDTPPNFIMMLRKYLDGAILDFLEQIDNDRVVHFHIKKRDELGDMQEIILIVELMGRHSTICLVNKQTGKILDAIKHIGSSQNSYRQLLPGVEYVHPPKQTAANPFTIDKVRLFELLSQTNELNTKYLQQNFQGLGKDTASELIYRLQQHPNDKIQVWQTFFQELKQVQPTLTRVNQKEFFSPINYTYQTNKAEEIQEFNTLSELLEAFYHDKAQRDRVRQQGNELIKKVENELSRNQTKLKKREQTLAESENAEILRQKGELLTTFMSQVPKGAEKVTLDNYYENNQPLTIVLNPALSANQNAQKYFQRYQKLRNAVKLIHEQIDEAKAEIDYLESVLAQLELAEPTELQGIREELVSQGYLKNKQIKGSKKATPSKPDSYQTSSGIEILVGKNNLQNDQLTLKQARKTDYWFHTKDIPGSHVILKTDQPSDQDILEASELAAYFSKYRYSAQVPVDCVQVKYIKKPNGAKPGFVIYTNQTTNFVTPKADVIERLRKQ</sequence>
<dbReference type="GO" id="GO:0072344">
    <property type="term" value="P:rescue of stalled ribosome"/>
    <property type="evidence" value="ECO:0007669"/>
    <property type="project" value="UniProtKB-UniRule"/>
</dbReference>
<keyword evidence="3 5" id="KW-0694">RNA-binding</keyword>
<dbReference type="GO" id="GO:0019843">
    <property type="term" value="F:rRNA binding"/>
    <property type="evidence" value="ECO:0007669"/>
    <property type="project" value="UniProtKB-UniRule"/>
</dbReference>
<keyword evidence="5" id="KW-0175">Coiled coil</keyword>
<keyword evidence="1 5" id="KW-0820">tRNA-binding</keyword>
<dbReference type="FunFam" id="2.30.310.10:FF:000004">
    <property type="entry name" value="Fibronectin-binding protein A"/>
    <property type="match status" value="1"/>
</dbReference>
<comment type="subunit">
    <text evidence="5">Associates with stalled 50S ribosomal subunits. Binds to RqcP.</text>
</comment>
<name>A0A0H2Q3Q6_9ENTE</name>
<evidence type="ECO:0000256" key="4">
    <source>
        <dbReference type="ARBA" id="ARBA00022917"/>
    </source>
</evidence>
<dbReference type="Pfam" id="PF05670">
    <property type="entry name" value="NFACT-R_1"/>
    <property type="match status" value="1"/>
</dbReference>
<feature type="domain" description="NFACT RNA-binding" evidence="6">
    <location>
        <begin position="450"/>
        <end position="535"/>
    </location>
</feature>
<accession>A0A0H2Q3Q6</accession>
<gene>
    <name evidence="5" type="primary">rqcH</name>
    <name evidence="7" type="ORF">B5E88_00955</name>
</gene>
<comment type="function">
    <text evidence="5">Key component of the ribosome quality control system (RQC), a ribosome-associated complex that mediates the extraction of incompletely synthesized nascent chains from stalled ribosomes and their subsequent degradation. RqcH recruits Ala-charged tRNA, and with RqcP directs the elongation of stalled nascent chains on 50S ribosomal subunits, leading to non-templated C-terminal alanine extensions (Ala tail). The Ala tail promotes nascent chain degradation. May add between 1 and at least 8 Ala residues. Binds to stalled 50S ribosomal subunits.</text>
</comment>
<dbReference type="PANTHER" id="PTHR15239">
    <property type="entry name" value="NUCLEAR EXPORT MEDIATOR FACTOR NEMF"/>
    <property type="match status" value="1"/>
</dbReference>
<dbReference type="EMBL" id="NFLC01000001">
    <property type="protein sequence ID" value="OUQ11928.1"/>
    <property type="molecule type" value="Genomic_DNA"/>
</dbReference>
<comment type="similarity">
    <text evidence="5">Belongs to the NEMF family.</text>
</comment>
<dbReference type="PANTHER" id="PTHR15239:SF6">
    <property type="entry name" value="RIBOSOME QUALITY CONTROL COMPLEX SUBUNIT NEMF"/>
    <property type="match status" value="1"/>
</dbReference>
<evidence type="ECO:0000256" key="2">
    <source>
        <dbReference type="ARBA" id="ARBA00022730"/>
    </source>
</evidence>
<proteinExistence type="inferred from homology"/>
<dbReference type="Gene3D" id="3.40.970.40">
    <property type="entry name" value="fibrinogen binding protein from staphylococcus aureus domain like"/>
    <property type="match status" value="1"/>
</dbReference>
<evidence type="ECO:0000256" key="1">
    <source>
        <dbReference type="ARBA" id="ARBA00022555"/>
    </source>
</evidence>
<protein>
    <recommendedName>
        <fullName evidence="5">Rqc2 homolog RqcH</fullName>
        <shortName evidence="5">RqcH</shortName>
    </recommendedName>
</protein>
<keyword evidence="2 5" id="KW-0699">rRNA-binding</keyword>
<dbReference type="GO" id="GO:0000049">
    <property type="term" value="F:tRNA binding"/>
    <property type="evidence" value="ECO:0007669"/>
    <property type="project" value="UniProtKB-UniRule"/>
</dbReference>
<dbReference type="AlphaFoldDB" id="A0A0H2Q3Q6"/>